<dbReference type="GO" id="GO:0005759">
    <property type="term" value="C:mitochondrial matrix"/>
    <property type="evidence" value="ECO:0007669"/>
    <property type="project" value="UniProtKB-ARBA"/>
</dbReference>
<comment type="catalytic activity">
    <reaction evidence="12">
        <text>nicotinate beta-D-ribonucleotide + ATP + H(+) = deamido-NAD(+) + diphosphate</text>
        <dbReference type="Rhea" id="RHEA:22860"/>
        <dbReference type="ChEBI" id="CHEBI:15378"/>
        <dbReference type="ChEBI" id="CHEBI:30616"/>
        <dbReference type="ChEBI" id="CHEBI:33019"/>
        <dbReference type="ChEBI" id="CHEBI:57502"/>
        <dbReference type="ChEBI" id="CHEBI:58437"/>
        <dbReference type="EC" id="2.7.7.18"/>
    </reaction>
</comment>
<evidence type="ECO:0000256" key="4">
    <source>
        <dbReference type="ARBA" id="ARBA00022642"/>
    </source>
</evidence>
<dbReference type="InterPro" id="IPR014729">
    <property type="entry name" value="Rossmann-like_a/b/a_fold"/>
</dbReference>
<comment type="subunit">
    <text evidence="3">Homotetramer.</text>
</comment>
<dbReference type="InterPro" id="IPR004821">
    <property type="entry name" value="Cyt_trans-like"/>
</dbReference>
<comment type="pathway">
    <text evidence="12">Cofactor biosynthesis; NAD(+) biosynthesis; NAD(+) from nicotinamide D-ribonucleotide: step 1/1.</text>
</comment>
<dbReference type="AlphaFoldDB" id="A0AAD5DTJ0"/>
<proteinExistence type="inferred from homology"/>
<comment type="catalytic activity">
    <reaction evidence="12">
        <text>beta-nicotinamide D-ribonucleotide + ATP + H(+) = diphosphate + NAD(+)</text>
        <dbReference type="Rhea" id="RHEA:21360"/>
        <dbReference type="ChEBI" id="CHEBI:14649"/>
        <dbReference type="ChEBI" id="CHEBI:15378"/>
        <dbReference type="ChEBI" id="CHEBI:30616"/>
        <dbReference type="ChEBI" id="CHEBI:33019"/>
        <dbReference type="ChEBI" id="CHEBI:57540"/>
        <dbReference type="EC" id="2.7.7.1"/>
    </reaction>
</comment>
<organism evidence="14 15">
    <name type="scientific">Chlorella ohadii</name>
    <dbReference type="NCBI Taxonomy" id="2649997"/>
    <lineage>
        <taxon>Eukaryota</taxon>
        <taxon>Viridiplantae</taxon>
        <taxon>Chlorophyta</taxon>
        <taxon>core chlorophytes</taxon>
        <taxon>Trebouxiophyceae</taxon>
        <taxon>Chlorellales</taxon>
        <taxon>Chlorellaceae</taxon>
        <taxon>Chlorella clade</taxon>
        <taxon>Chlorella</taxon>
    </lineage>
</organism>
<evidence type="ECO:0000313" key="15">
    <source>
        <dbReference type="Proteomes" id="UP001205105"/>
    </source>
</evidence>
<evidence type="ECO:0000256" key="9">
    <source>
        <dbReference type="ARBA" id="ARBA00023027"/>
    </source>
</evidence>
<dbReference type="GO" id="GO:0005524">
    <property type="term" value="F:ATP binding"/>
    <property type="evidence" value="ECO:0007669"/>
    <property type="project" value="UniProtKB-KW"/>
</dbReference>
<keyword evidence="5 12" id="KW-0808">Transferase</keyword>
<comment type="cofactor">
    <cofactor evidence="1">
        <name>Mg(2+)</name>
        <dbReference type="ChEBI" id="CHEBI:18420"/>
    </cofactor>
</comment>
<gene>
    <name evidence="14" type="ORF">COHA_004306</name>
</gene>
<keyword evidence="8 12" id="KW-0067">ATP-binding</keyword>
<evidence type="ECO:0000256" key="1">
    <source>
        <dbReference type="ARBA" id="ARBA00001946"/>
    </source>
</evidence>
<feature type="domain" description="Cytidyltransferase-like" evidence="13">
    <location>
        <begin position="119"/>
        <end position="316"/>
    </location>
</feature>
<comment type="function">
    <text evidence="11">Catalyzes the formation of NAD(+) from nicotinamide mononucleotide (NMN) and ATP. Can also use the deamidated form; nicotinic acid mononucleotide (NaMN) as substrate with the same efficiency. Can use triazofurin monophosphate (TrMP) as substrate. Can also use GTP and ITP as nucleotide donors. Also catalyzes the reverse reaction, i.e. the pyrophosphorolytic cleavage of NAD(+). For the pyrophosphorolytic activity, can use NAD(+), NADH, NaAD, nicotinic acid adenine dinucleotide phosphate (NHD), nicotinamide guanine dinucleotide (NGD) as substrates. Fails to cleave phosphorylated dinucleotides NADP(+), NADPH and NaADP(+). Protects against axonal degeneration following injury. May be involved in the maintenance of axonal integrity. Also functions as a stress-response chaperone protein that prevents toxic aggregation of proteins; this function may be independent of its NAD(+) synthesis activity.</text>
</comment>
<evidence type="ECO:0000256" key="8">
    <source>
        <dbReference type="ARBA" id="ARBA00022840"/>
    </source>
</evidence>
<evidence type="ECO:0000256" key="11">
    <source>
        <dbReference type="ARBA" id="ARBA00093425"/>
    </source>
</evidence>
<dbReference type="PANTHER" id="PTHR12039">
    <property type="entry name" value="NICOTINAMIDE MONONUCLEOTIDE ADENYLYLTRANSFERASE"/>
    <property type="match status" value="1"/>
</dbReference>
<dbReference type="Proteomes" id="UP001205105">
    <property type="component" value="Unassembled WGS sequence"/>
</dbReference>
<keyword evidence="6 12" id="KW-0548">Nucleotidyltransferase</keyword>
<sequence>MPLPIICRHMATASSSAAAGGRSRASLAAALLLVGSAGGAGVALCLSPHEAAVLQGAGGTSEPKEPDLWDRWASVKAFLGSWRRGPPPSEVPLPVDKLKCHLQPGGYSLERYHPAVLVLCGSFNPPTFMHLRMLELAQQALAKSGFDVLGCYMSPVNDAYWKAALAGGRHRVRMCQLATADSDSIMVDSWEVEQRQYTRTLFVLQRVERELGALFSAGTTPAPAEPAAGACPPTPPRVVLVCGADVLHSMADPTLWRQDLLETLLRNHGVVCISRTGSDTARLLDKPGTLLNTYRRNVTVVEEPVPNEISSSRVRHELERGHSVRYLLPDAVARYIYSHGLYNTAQQRPRLLHLGDQKRRSPIYVMDPTLGILVRVHRCCYVWLQFCRFVWLLCM</sequence>
<evidence type="ECO:0000256" key="12">
    <source>
        <dbReference type="RuleBase" id="RU362021"/>
    </source>
</evidence>
<evidence type="ECO:0000256" key="2">
    <source>
        <dbReference type="ARBA" id="ARBA00004173"/>
    </source>
</evidence>
<reference evidence="14" key="1">
    <citation type="submission" date="2020-11" db="EMBL/GenBank/DDBJ databases">
        <title>Chlorella ohadii genome sequencing and assembly.</title>
        <authorList>
            <person name="Murik O."/>
            <person name="Treves H."/>
            <person name="Kedem I."/>
            <person name="Shotland Y."/>
            <person name="Kaplan A."/>
        </authorList>
    </citation>
    <scope>NUCLEOTIDE SEQUENCE</scope>
    <source>
        <strain evidence="14">1</strain>
    </source>
</reference>
<dbReference type="Gene3D" id="3.40.50.620">
    <property type="entry name" value="HUPs"/>
    <property type="match status" value="1"/>
</dbReference>
<comment type="subcellular location">
    <subcellularLocation>
        <location evidence="2">Mitochondrion</location>
    </subcellularLocation>
</comment>
<name>A0AAD5DTJ0_9CHLO</name>
<keyword evidence="4 12" id="KW-0662">Pyridine nucleotide biosynthesis</keyword>
<dbReference type="NCBIfam" id="TIGR00482">
    <property type="entry name" value="nicotinate (nicotinamide) nucleotide adenylyltransferase"/>
    <property type="match status" value="1"/>
</dbReference>
<dbReference type="Pfam" id="PF01467">
    <property type="entry name" value="CTP_transf_like"/>
    <property type="match status" value="1"/>
</dbReference>
<keyword evidence="9 12" id="KW-0520">NAD</keyword>
<dbReference type="GO" id="GO:0004515">
    <property type="term" value="F:nicotinate-nucleotide adenylyltransferase activity"/>
    <property type="evidence" value="ECO:0007669"/>
    <property type="project" value="UniProtKB-EC"/>
</dbReference>
<dbReference type="FunFam" id="3.40.50.620:FF:000221">
    <property type="entry name" value="Nicotinamide/nicotinic acid mononucleotide adenylyltransferase 3"/>
    <property type="match status" value="1"/>
</dbReference>
<evidence type="ECO:0000313" key="14">
    <source>
        <dbReference type="EMBL" id="KAI7842113.1"/>
    </source>
</evidence>
<evidence type="ECO:0000256" key="6">
    <source>
        <dbReference type="ARBA" id="ARBA00022695"/>
    </source>
</evidence>
<keyword evidence="15" id="KW-1185">Reference proteome</keyword>
<dbReference type="InterPro" id="IPR005248">
    <property type="entry name" value="NadD/NMNAT"/>
</dbReference>
<comment type="similarity">
    <text evidence="12">Belongs to the eukaryotic NMN adenylyltransferase family.</text>
</comment>
<keyword evidence="10" id="KW-0496">Mitochondrion</keyword>
<keyword evidence="7 12" id="KW-0547">Nucleotide-binding</keyword>
<dbReference type="InterPro" id="IPR051182">
    <property type="entry name" value="Euk_NMN_adenylyltrnsfrase"/>
</dbReference>
<comment type="caution">
    <text evidence="14">The sequence shown here is derived from an EMBL/GenBank/DDBJ whole genome shotgun (WGS) entry which is preliminary data.</text>
</comment>
<dbReference type="EC" id="2.7.7.18" evidence="12"/>
<protein>
    <recommendedName>
        <fullName evidence="12">Nicotinamide-nucleotide adenylyltransferase</fullName>
        <ecNumber evidence="12">2.7.7.1</ecNumber>
        <ecNumber evidence="12">2.7.7.18</ecNumber>
    </recommendedName>
</protein>
<evidence type="ECO:0000256" key="7">
    <source>
        <dbReference type="ARBA" id="ARBA00022741"/>
    </source>
</evidence>
<dbReference type="GO" id="GO:0000309">
    <property type="term" value="F:nicotinamide-nucleotide adenylyltransferase activity"/>
    <property type="evidence" value="ECO:0007669"/>
    <property type="project" value="UniProtKB-EC"/>
</dbReference>
<evidence type="ECO:0000259" key="13">
    <source>
        <dbReference type="Pfam" id="PF01467"/>
    </source>
</evidence>
<dbReference type="EC" id="2.7.7.1" evidence="12"/>
<dbReference type="GO" id="GO:0009435">
    <property type="term" value="P:NAD+ biosynthetic process"/>
    <property type="evidence" value="ECO:0007669"/>
    <property type="project" value="InterPro"/>
</dbReference>
<dbReference type="EMBL" id="JADXDR010000056">
    <property type="protein sequence ID" value="KAI7842113.1"/>
    <property type="molecule type" value="Genomic_DNA"/>
</dbReference>
<accession>A0AAD5DTJ0</accession>
<dbReference type="SUPFAM" id="SSF52374">
    <property type="entry name" value="Nucleotidylyl transferase"/>
    <property type="match status" value="1"/>
</dbReference>
<dbReference type="PANTHER" id="PTHR12039:SF0">
    <property type="entry name" value="NICOTINAMIDE-NUCLEOTIDE ADENYLYLTRANSFERASE"/>
    <property type="match status" value="1"/>
</dbReference>
<evidence type="ECO:0000256" key="10">
    <source>
        <dbReference type="ARBA" id="ARBA00023128"/>
    </source>
</evidence>
<evidence type="ECO:0000256" key="3">
    <source>
        <dbReference type="ARBA" id="ARBA00011881"/>
    </source>
</evidence>
<evidence type="ECO:0000256" key="5">
    <source>
        <dbReference type="ARBA" id="ARBA00022679"/>
    </source>
</evidence>